<dbReference type="Pfam" id="PF24030">
    <property type="entry name" value="DUF7341"/>
    <property type="match status" value="1"/>
</dbReference>
<dbReference type="RefSeq" id="WP_345462635.1">
    <property type="nucleotide sequence ID" value="NZ_BAABKG010000005.1"/>
</dbReference>
<evidence type="ECO:0000313" key="3">
    <source>
        <dbReference type="Proteomes" id="UP001500221"/>
    </source>
</evidence>
<comment type="caution">
    <text evidence="2">The sequence shown here is derived from an EMBL/GenBank/DDBJ whole genome shotgun (WGS) entry which is preliminary data.</text>
</comment>
<sequence>MTSDRTQPMALADYVHELVDTHVLREHYTTRDDGAWIPHDHRVTVPALVHQLIANDIPSAAVETGPRPGFASKPAARVDAIDLAIRIDVEAARWVRDLGADDPGDQLIEVSRTPAPVGPTCRACHHRSCTLIRHGDHVVRRVLPGSGTVACVRLLHGLSASADPVQRRAIEHDVRRWWIAARIVTGWDAPAWIPDNTCPACTERGTLRVRLADRIGVCTNDACRTVWDEATIGLLADHIRFESEDEHEPRTPPPACSVLPDYQPTDLAHLCPACGSARCVRAVGARLAAS</sequence>
<proteinExistence type="predicted"/>
<dbReference type="InterPro" id="IPR055765">
    <property type="entry name" value="DUF7341"/>
</dbReference>
<protein>
    <recommendedName>
        <fullName evidence="1">DUF7341 domain-containing protein</fullName>
    </recommendedName>
</protein>
<dbReference type="Proteomes" id="UP001500221">
    <property type="component" value="Unassembled WGS sequence"/>
</dbReference>
<name>A0ABP9PZR0_9ACTN</name>
<evidence type="ECO:0000313" key="2">
    <source>
        <dbReference type="EMBL" id="GAA5154739.1"/>
    </source>
</evidence>
<evidence type="ECO:0000259" key="1">
    <source>
        <dbReference type="Pfam" id="PF24030"/>
    </source>
</evidence>
<reference evidence="3" key="1">
    <citation type="journal article" date="2019" name="Int. J. Syst. Evol. Microbiol.">
        <title>The Global Catalogue of Microorganisms (GCM) 10K type strain sequencing project: providing services to taxonomists for standard genome sequencing and annotation.</title>
        <authorList>
            <consortium name="The Broad Institute Genomics Platform"/>
            <consortium name="The Broad Institute Genome Sequencing Center for Infectious Disease"/>
            <person name="Wu L."/>
            <person name="Ma J."/>
        </authorList>
    </citation>
    <scope>NUCLEOTIDE SEQUENCE [LARGE SCALE GENOMIC DNA]</scope>
    <source>
        <strain evidence="3">JCM 18459</strain>
    </source>
</reference>
<accession>A0ABP9PZR0</accession>
<gene>
    <name evidence="2" type="ORF">GCM10023340_38780</name>
</gene>
<keyword evidence="3" id="KW-1185">Reference proteome</keyword>
<organism evidence="2 3">
    <name type="scientific">Nocardioides marinquilinus</name>
    <dbReference type="NCBI Taxonomy" id="1210400"/>
    <lineage>
        <taxon>Bacteria</taxon>
        <taxon>Bacillati</taxon>
        <taxon>Actinomycetota</taxon>
        <taxon>Actinomycetes</taxon>
        <taxon>Propionibacteriales</taxon>
        <taxon>Nocardioidaceae</taxon>
        <taxon>Nocardioides</taxon>
    </lineage>
</organism>
<feature type="domain" description="DUF7341" evidence="1">
    <location>
        <begin position="10"/>
        <end position="99"/>
    </location>
</feature>
<dbReference type="EMBL" id="BAABKG010000005">
    <property type="protein sequence ID" value="GAA5154739.1"/>
    <property type="molecule type" value="Genomic_DNA"/>
</dbReference>